<gene>
    <name evidence="3" type="ORF">OJ996_03860</name>
</gene>
<comment type="caution">
    <text evidence="3">The sequence shown here is derived from an EMBL/GenBank/DDBJ whole genome shotgun (WGS) entry which is preliminary data.</text>
</comment>
<keyword evidence="2" id="KW-0812">Transmembrane</keyword>
<dbReference type="PROSITE" id="PS51257">
    <property type="entry name" value="PROKAR_LIPOPROTEIN"/>
    <property type="match status" value="1"/>
</dbReference>
<keyword evidence="4" id="KW-1185">Reference proteome</keyword>
<dbReference type="RefSeq" id="WP_264511357.1">
    <property type="nucleotide sequence ID" value="NZ_JAPDDR010000002.1"/>
</dbReference>
<keyword evidence="2" id="KW-1133">Transmembrane helix</keyword>
<evidence type="ECO:0000313" key="3">
    <source>
        <dbReference type="EMBL" id="MCW1912694.1"/>
    </source>
</evidence>
<feature type="compositionally biased region" description="Pro residues" evidence="1">
    <location>
        <begin position="255"/>
        <end position="267"/>
    </location>
</feature>
<dbReference type="Proteomes" id="UP001165653">
    <property type="component" value="Unassembled WGS sequence"/>
</dbReference>
<dbReference type="EMBL" id="JAPDDR010000002">
    <property type="protein sequence ID" value="MCW1912694.1"/>
    <property type="molecule type" value="Genomic_DNA"/>
</dbReference>
<evidence type="ECO:0008006" key="5">
    <source>
        <dbReference type="Google" id="ProtNLM"/>
    </source>
</evidence>
<evidence type="ECO:0000256" key="1">
    <source>
        <dbReference type="SAM" id="MobiDB-lite"/>
    </source>
</evidence>
<evidence type="ECO:0000256" key="2">
    <source>
        <dbReference type="SAM" id="Phobius"/>
    </source>
</evidence>
<feature type="transmembrane region" description="Helical" evidence="2">
    <location>
        <begin position="326"/>
        <end position="343"/>
    </location>
</feature>
<feature type="transmembrane region" description="Helical" evidence="2">
    <location>
        <begin position="182"/>
        <end position="201"/>
    </location>
</feature>
<protein>
    <recommendedName>
        <fullName evidence="5">VanZ like protein</fullName>
    </recommendedName>
</protein>
<feature type="transmembrane region" description="Helical" evidence="2">
    <location>
        <begin position="213"/>
        <end position="236"/>
    </location>
</feature>
<feature type="transmembrane region" description="Helical" evidence="2">
    <location>
        <begin position="379"/>
        <end position="401"/>
    </location>
</feature>
<name>A0ABT3FYM4_9BACT</name>
<accession>A0ABT3FYM4</accession>
<feature type="region of interest" description="Disordered" evidence="1">
    <location>
        <begin position="255"/>
        <end position="282"/>
    </location>
</feature>
<sequence>MPRPAAAACGYLLALLALCACTWALWQWRFIPATESPALTLNYTPEGISRSSSGPVQRQEDALLLPAGGEIPQVEYLWTQAPATRHAHVALRVSCRGVKLGKMAWDDARVILIWLDSSGKMVQGHLPLWSGRGDRPIYYRDMVVPLARAGTLPKLILENRGSSGDFTIESIQVQAVNYRPGFLWMTVSLVAGWLGVIAWGLRRWVAEKPVGSLRVLAAGVVWGGFAWAYCLPGPWIPYPPMGTPYPIEAVAAPPPPPPAPAPKPASPAPLAQGNPAPVVPPAPAPAPPPIAAALAKPAIPAEPVSPERLDGGMARWLFNQLPYLKRPLHLLAFTGLSALLALLTASRRAVWPAIILGGVSEFCQWSFGFGFDGSDVLDLALDTVAAFAGLILWRASLSLWAKRPFALPRKTVSGV</sequence>
<proteinExistence type="predicted"/>
<organism evidence="3 4">
    <name type="scientific">Luteolibacter rhizosphaerae</name>
    <dbReference type="NCBI Taxonomy" id="2989719"/>
    <lineage>
        <taxon>Bacteria</taxon>
        <taxon>Pseudomonadati</taxon>
        <taxon>Verrucomicrobiota</taxon>
        <taxon>Verrucomicrobiia</taxon>
        <taxon>Verrucomicrobiales</taxon>
        <taxon>Verrucomicrobiaceae</taxon>
        <taxon>Luteolibacter</taxon>
    </lineage>
</organism>
<keyword evidence="2" id="KW-0472">Membrane</keyword>
<feature type="transmembrane region" description="Helical" evidence="2">
    <location>
        <begin position="350"/>
        <end position="367"/>
    </location>
</feature>
<reference evidence="3" key="1">
    <citation type="submission" date="2022-10" db="EMBL/GenBank/DDBJ databases">
        <title>Luteolibacter sp. GHJ8, whole genome shotgun sequencing project.</title>
        <authorList>
            <person name="Zhao G."/>
            <person name="Shen L."/>
        </authorList>
    </citation>
    <scope>NUCLEOTIDE SEQUENCE</scope>
    <source>
        <strain evidence="3">GHJ8</strain>
    </source>
</reference>
<evidence type="ECO:0000313" key="4">
    <source>
        <dbReference type="Proteomes" id="UP001165653"/>
    </source>
</evidence>